<feature type="region of interest" description="Disordered" evidence="1">
    <location>
        <begin position="1"/>
        <end position="119"/>
    </location>
</feature>
<comment type="caution">
    <text evidence="2">The sequence shown here is derived from an EMBL/GenBank/DDBJ whole genome shotgun (WGS) entry which is preliminary data.</text>
</comment>
<dbReference type="AlphaFoldDB" id="A0AAE1AEF8"/>
<evidence type="ECO:0000313" key="3">
    <source>
        <dbReference type="Proteomes" id="UP001283361"/>
    </source>
</evidence>
<accession>A0AAE1AEF8</accession>
<keyword evidence="3" id="KW-1185">Reference proteome</keyword>
<gene>
    <name evidence="2" type="ORF">RRG08_001186</name>
</gene>
<organism evidence="2 3">
    <name type="scientific">Elysia crispata</name>
    <name type="common">lettuce slug</name>
    <dbReference type="NCBI Taxonomy" id="231223"/>
    <lineage>
        <taxon>Eukaryota</taxon>
        <taxon>Metazoa</taxon>
        <taxon>Spiralia</taxon>
        <taxon>Lophotrochozoa</taxon>
        <taxon>Mollusca</taxon>
        <taxon>Gastropoda</taxon>
        <taxon>Heterobranchia</taxon>
        <taxon>Euthyneura</taxon>
        <taxon>Panpulmonata</taxon>
        <taxon>Sacoglossa</taxon>
        <taxon>Placobranchoidea</taxon>
        <taxon>Plakobranchidae</taxon>
        <taxon>Elysia</taxon>
    </lineage>
</organism>
<dbReference type="EMBL" id="JAWDGP010002022">
    <property type="protein sequence ID" value="KAK3786010.1"/>
    <property type="molecule type" value="Genomic_DNA"/>
</dbReference>
<sequence>MATRQRPPRGRLRLSPTPPLTHGGNNEPPREMATTSRPEQNPRLAGREMDENVLGLVMATRQRPPRGRLRLSPTPPLTHGGNNEPPREMATTSRPEQNPRLAGREMDENVVGGKSYCNQ</sequence>
<proteinExistence type="predicted"/>
<protein>
    <submittedName>
        <fullName evidence="2">Uncharacterized protein</fullName>
    </submittedName>
</protein>
<evidence type="ECO:0000256" key="1">
    <source>
        <dbReference type="SAM" id="MobiDB-lite"/>
    </source>
</evidence>
<dbReference type="Proteomes" id="UP001283361">
    <property type="component" value="Unassembled WGS sequence"/>
</dbReference>
<name>A0AAE1AEF8_9GAST</name>
<feature type="compositionally biased region" description="Basic residues" evidence="1">
    <location>
        <begin position="1"/>
        <end position="12"/>
    </location>
</feature>
<reference evidence="2" key="1">
    <citation type="journal article" date="2023" name="G3 (Bethesda)">
        <title>A reference genome for the long-term kleptoplast-retaining sea slug Elysia crispata morphotype clarki.</title>
        <authorList>
            <person name="Eastman K.E."/>
            <person name="Pendleton A.L."/>
            <person name="Shaikh M.A."/>
            <person name="Suttiyut T."/>
            <person name="Ogas R."/>
            <person name="Tomko P."/>
            <person name="Gavelis G."/>
            <person name="Widhalm J.R."/>
            <person name="Wisecaver J.H."/>
        </authorList>
    </citation>
    <scope>NUCLEOTIDE SEQUENCE</scope>
    <source>
        <strain evidence="2">ECLA1</strain>
    </source>
</reference>
<evidence type="ECO:0000313" key="2">
    <source>
        <dbReference type="EMBL" id="KAK3786010.1"/>
    </source>
</evidence>